<evidence type="ECO:0000313" key="3">
    <source>
        <dbReference type="Proteomes" id="UP000287651"/>
    </source>
</evidence>
<evidence type="ECO:0000313" key="2">
    <source>
        <dbReference type="EMBL" id="RRT61505.1"/>
    </source>
</evidence>
<feature type="compositionally biased region" description="Polar residues" evidence="1">
    <location>
        <begin position="1"/>
        <end position="15"/>
    </location>
</feature>
<accession>A0A426ZBY3</accession>
<organism evidence="2 3">
    <name type="scientific">Ensete ventricosum</name>
    <name type="common">Abyssinian banana</name>
    <name type="synonym">Musa ensete</name>
    <dbReference type="NCBI Taxonomy" id="4639"/>
    <lineage>
        <taxon>Eukaryota</taxon>
        <taxon>Viridiplantae</taxon>
        <taxon>Streptophyta</taxon>
        <taxon>Embryophyta</taxon>
        <taxon>Tracheophyta</taxon>
        <taxon>Spermatophyta</taxon>
        <taxon>Magnoliopsida</taxon>
        <taxon>Liliopsida</taxon>
        <taxon>Zingiberales</taxon>
        <taxon>Musaceae</taxon>
        <taxon>Ensete</taxon>
    </lineage>
</organism>
<proteinExistence type="predicted"/>
<feature type="region of interest" description="Disordered" evidence="1">
    <location>
        <begin position="1"/>
        <end position="27"/>
    </location>
</feature>
<dbReference type="EMBL" id="AMZH03007363">
    <property type="protein sequence ID" value="RRT61505.1"/>
    <property type="molecule type" value="Genomic_DNA"/>
</dbReference>
<reference evidence="2 3" key="1">
    <citation type="journal article" date="2014" name="Agronomy (Basel)">
        <title>A Draft Genome Sequence for Ensete ventricosum, the Drought-Tolerant Tree Against Hunger.</title>
        <authorList>
            <person name="Harrison J."/>
            <person name="Moore K.A."/>
            <person name="Paszkiewicz K."/>
            <person name="Jones T."/>
            <person name="Grant M."/>
            <person name="Ambacheew D."/>
            <person name="Muzemil S."/>
            <person name="Studholme D.J."/>
        </authorList>
    </citation>
    <scope>NUCLEOTIDE SEQUENCE [LARGE SCALE GENOMIC DNA]</scope>
</reference>
<dbReference type="Proteomes" id="UP000287651">
    <property type="component" value="Unassembled WGS sequence"/>
</dbReference>
<evidence type="ECO:0000256" key="1">
    <source>
        <dbReference type="SAM" id="MobiDB-lite"/>
    </source>
</evidence>
<sequence>MSSRHNQSQRQISNQEETENDKRSSTPGLSMGFRFYLCQEVEEKEEAIENALPVTSCENEITRVGCRGIFMIFSSHFVVLASRGKFTDSLHNMRASPLTARERKIPCSSHFGGEAFNFFLEHFTDQRHAVRRPRGFHTSLNSVSLSTVGETKT</sequence>
<gene>
    <name evidence="2" type="ORF">B296_00006391</name>
</gene>
<dbReference type="AlphaFoldDB" id="A0A426ZBY3"/>
<protein>
    <submittedName>
        <fullName evidence="2">Uncharacterized protein</fullName>
    </submittedName>
</protein>
<name>A0A426ZBY3_ENSVE</name>
<comment type="caution">
    <text evidence="2">The sequence shown here is derived from an EMBL/GenBank/DDBJ whole genome shotgun (WGS) entry which is preliminary data.</text>
</comment>